<evidence type="ECO:0000256" key="6">
    <source>
        <dbReference type="ARBA" id="ARBA00023136"/>
    </source>
</evidence>
<dbReference type="GO" id="GO:0016020">
    <property type="term" value="C:membrane"/>
    <property type="evidence" value="ECO:0007669"/>
    <property type="project" value="InterPro"/>
</dbReference>
<keyword evidence="2" id="KW-0328">Glycosyltransferase</keyword>
<dbReference type="Proteomes" id="UP000501690">
    <property type="component" value="Linkage Group LG1"/>
</dbReference>
<evidence type="ECO:0000256" key="12">
    <source>
        <dbReference type="PIRSR" id="PIRSR605150-3"/>
    </source>
</evidence>
<reference evidence="14 15" key="1">
    <citation type="submission" date="2019-04" db="EMBL/GenBank/DDBJ databases">
        <title>An improved genome assembly and genetic linkage map for asparagus bean, Vigna unguiculata ssp. sesquipedialis.</title>
        <authorList>
            <person name="Xia Q."/>
            <person name="Zhang R."/>
            <person name="Dong Y."/>
        </authorList>
    </citation>
    <scope>NUCLEOTIDE SEQUENCE [LARGE SCALE GENOMIC DNA]</scope>
    <source>
        <tissue evidence="14">Leaf</tissue>
    </source>
</reference>
<feature type="transmembrane region" description="Helical" evidence="13">
    <location>
        <begin position="1159"/>
        <end position="1180"/>
    </location>
</feature>
<dbReference type="InterPro" id="IPR029044">
    <property type="entry name" value="Nucleotide-diphossugar_trans"/>
</dbReference>
<keyword evidence="4 13" id="KW-0812">Transmembrane</keyword>
<comment type="subcellular location">
    <subcellularLocation>
        <location evidence="1">Endomembrane system</location>
        <topology evidence="1">Multi-pass membrane protein</topology>
    </subcellularLocation>
</comment>
<evidence type="ECO:0000256" key="1">
    <source>
        <dbReference type="ARBA" id="ARBA00004127"/>
    </source>
</evidence>
<feature type="transmembrane region" description="Helical" evidence="13">
    <location>
        <begin position="468"/>
        <end position="490"/>
    </location>
</feature>
<dbReference type="Gene3D" id="3.90.550.10">
    <property type="entry name" value="Spore Coat Polysaccharide Biosynthesis Protein SpsA, Chain A"/>
    <property type="match status" value="4"/>
</dbReference>
<dbReference type="FunFam" id="3.90.550.10:FF:000112">
    <property type="entry name" value="Cellulose synthase-like protein E1"/>
    <property type="match status" value="1"/>
</dbReference>
<evidence type="ECO:0000256" key="8">
    <source>
        <dbReference type="ARBA" id="ARBA00037405"/>
    </source>
</evidence>
<organism evidence="14 15">
    <name type="scientific">Vigna unguiculata</name>
    <name type="common">Cowpea</name>
    <dbReference type="NCBI Taxonomy" id="3917"/>
    <lineage>
        <taxon>Eukaryota</taxon>
        <taxon>Viridiplantae</taxon>
        <taxon>Streptophyta</taxon>
        <taxon>Embryophyta</taxon>
        <taxon>Tracheophyta</taxon>
        <taxon>Spermatophyta</taxon>
        <taxon>Magnoliopsida</taxon>
        <taxon>eudicotyledons</taxon>
        <taxon>Gunneridae</taxon>
        <taxon>Pentapetalae</taxon>
        <taxon>rosids</taxon>
        <taxon>fabids</taxon>
        <taxon>Fabales</taxon>
        <taxon>Fabaceae</taxon>
        <taxon>Papilionoideae</taxon>
        <taxon>50 kb inversion clade</taxon>
        <taxon>NPAAA clade</taxon>
        <taxon>indigoferoid/millettioid clade</taxon>
        <taxon>Phaseoleae</taxon>
        <taxon>Vigna</taxon>
    </lineage>
</organism>
<keyword evidence="7" id="KW-0961">Cell wall biogenesis/degradation</keyword>
<feature type="transmembrane region" description="Helical" evidence="13">
    <location>
        <begin position="594"/>
        <end position="614"/>
    </location>
</feature>
<comment type="similarity">
    <text evidence="9">Belongs to the glycosyltransferase 2 family. Plant cellulose synthase-like E subfamily.</text>
</comment>
<evidence type="ECO:0000313" key="15">
    <source>
        <dbReference type="Proteomes" id="UP000501690"/>
    </source>
</evidence>
<keyword evidence="6 13" id="KW-0472">Membrane</keyword>
<dbReference type="GO" id="GO:0030244">
    <property type="term" value="P:cellulose biosynthetic process"/>
    <property type="evidence" value="ECO:0007669"/>
    <property type="project" value="InterPro"/>
</dbReference>
<comment type="function">
    <text evidence="8">Thought to be a Golgi-localized beta-glycan synthase that polymerize the backbones of noncellulosic polysaccharides (hemicelluloses) of plant cell wall.</text>
</comment>
<evidence type="ECO:0000256" key="3">
    <source>
        <dbReference type="ARBA" id="ARBA00022679"/>
    </source>
</evidence>
<feature type="transmembrane region" description="Helical" evidence="13">
    <location>
        <begin position="686"/>
        <end position="704"/>
    </location>
</feature>
<proteinExistence type="inferred from homology"/>
<feature type="binding site" evidence="12">
    <location>
        <position position="940"/>
    </location>
    <ligand>
        <name>Mn(2+)</name>
        <dbReference type="ChEBI" id="CHEBI:29035"/>
    </ligand>
</feature>
<evidence type="ECO:0000256" key="9">
    <source>
        <dbReference type="ARBA" id="ARBA00060766"/>
    </source>
</evidence>
<keyword evidence="3" id="KW-0808">Transferase</keyword>
<accession>A0A4D6KL11</accession>
<feature type="binding site" evidence="11">
    <location>
        <position position="745"/>
    </location>
    <ligand>
        <name>UDP-alpha-D-glucose</name>
        <dbReference type="ChEBI" id="CHEBI:58885"/>
    </ligand>
</feature>
<dbReference type="GO" id="GO:0071555">
    <property type="term" value="P:cell wall organization"/>
    <property type="evidence" value="ECO:0007669"/>
    <property type="project" value="UniProtKB-KW"/>
</dbReference>
<sequence>MESRIENAAKMGRVPEEVHSKHKGFSQWDSYSSRRDHDTILRILLHGKDSSAKDVDGNVMPLLVYLAREKRPQVAHNFKAGAMNSLIRVSSMISNGEIILNVDCDMYSNNSQSLRDALCFFMDEDKGHEIAYVQTPQCFENITKNDLYGGALRISYQVDFPGLDSLGGPSYIGTGCFHRREILCGRKFSDQYKKDSNEYKNIDDMKEASLHELEGKSKAVASCTFEKNTLWGNEIRVSSMISNGEIILNVDCDMYSNNSQSLRDALCFFMDEDKGHEIAYVQTPQCFENITKNDLYGGALRISYQVDFPGLDSLGGPSYIGTGCFHRREILCGRKFSDQYKKDSNEYKNIDDMKEASLHELEGKSKAVASCTFEKNTLWGNEMGLLYGCSIEDVMTGLSIKCRGWKSVFYNPQRKAFLGVSPNTLPQVLAQHKRWSEGGFQILLSKLSPAWYAYGLISPGLQMAYCYYQLWVFICWPTLYYCIIPSLYLLKGIPLFPKMSSSWFIPFAYVILGDSSYCMMEFLWLKGTVKGWWNELRIWLYKRTSSDPFAFVDTILKCFGFQESSFVVSAKVAEEEVSQRYEKEIMEFGNSSPMLTLLATLALLNLFCLLGMFFKQVFINEEGLRIFDAMGLQVLLKMEYSPLFETKRAKGRVFYKLFSLSLFVGICFIWVFRVSHIPRESEDGKWGWIGLFFAELWFGLYWLLRHPFRWNPLFREPFRQRLSQRYEKVLPKVDIFVCTADPGIEPPVMVINTVLSLMAYDYPPHKLSVYLSDDAASDITFYALLEASIFAKQWLPFCRNLKVDPTSPAAYFKTIHSSTHPNAHANELVIIKKLYQDMESRIENAAKMGRVPEEVHSKHKGFSQWDSYSSRRDHDTILQILLHEKDSIAKDVDGNVMPLLVYLAREKRPQVAHNFKAGAMNSLIRVSSMISNGEIILNVDCDMYSNNSQSLRDALCFFMDEDKGHEIAYVQTPQCFENITKNDLYGGALRVVCEVDFPGLDSLGGPSYVGTGCFHRREILCGRKFSDQYEKDWNEYKNIDDMKEASLHELEGKSKVVASCTFENNTLWGNEMGLLYGCSVEDVVTGLSIKCRGWKSVFYNPERKAFLGVAPKTLPQVLVQHKRWSEGGFQILLSKYSPAWYAYGLISPGLQMAYCYYQLWVFICWPTLYYCIIPSLYLLSGIPLFPKMSSPWFIPFAYVILGDSSYCLMEFLWLKGTVKGWWNELRIWLYKRTSSYPFAFVDTILKCFGFQESSFVVSAKVAEEEVSQRYEKEIMEFGTSSPMLTLLATLALLNLFCLLGMFFKQVFINEEGLRIFDAMKLQVLLSGVLVLINLPVYQGLFLRKDEGLSLILI</sequence>
<feature type="transmembrane region" description="Helical" evidence="13">
    <location>
        <begin position="653"/>
        <end position="674"/>
    </location>
</feature>
<evidence type="ECO:0000256" key="7">
    <source>
        <dbReference type="ARBA" id="ARBA00023316"/>
    </source>
</evidence>
<dbReference type="GO" id="GO:0012505">
    <property type="term" value="C:endomembrane system"/>
    <property type="evidence" value="ECO:0007669"/>
    <property type="project" value="UniProtKB-SubCell"/>
</dbReference>
<evidence type="ECO:0000313" key="14">
    <source>
        <dbReference type="EMBL" id="QCD78142.1"/>
    </source>
</evidence>
<evidence type="ECO:0000256" key="5">
    <source>
        <dbReference type="ARBA" id="ARBA00022989"/>
    </source>
</evidence>
<evidence type="ECO:0000256" key="11">
    <source>
        <dbReference type="PIRSR" id="PIRSR605150-2"/>
    </source>
</evidence>
<feature type="binding site" evidence="11">
    <location>
        <position position="774"/>
    </location>
    <ligand>
        <name>UDP-alpha-D-glucose</name>
        <dbReference type="ChEBI" id="CHEBI:58885"/>
    </ligand>
</feature>
<feature type="transmembrane region" description="Helical" evidence="13">
    <location>
        <begin position="1192"/>
        <end position="1214"/>
    </location>
</feature>
<dbReference type="Pfam" id="PF03552">
    <property type="entry name" value="Cellulose_synt"/>
    <property type="match status" value="5"/>
</dbReference>
<feature type="binding site" evidence="12">
    <location>
        <position position="916"/>
    </location>
    <ligand>
        <name>Mn(2+)</name>
        <dbReference type="ChEBI" id="CHEBI:29035"/>
    </ligand>
</feature>
<evidence type="ECO:0000256" key="2">
    <source>
        <dbReference type="ARBA" id="ARBA00022676"/>
    </source>
</evidence>
<dbReference type="SUPFAM" id="SSF53448">
    <property type="entry name" value="Nucleotide-diphospho-sugar transferases"/>
    <property type="match status" value="1"/>
</dbReference>
<dbReference type="InterPro" id="IPR005150">
    <property type="entry name" value="Cellulose_synth"/>
</dbReference>
<keyword evidence="15" id="KW-1185">Reference proteome</keyword>
<dbReference type="FunFam" id="3.90.550.10:FF:000173">
    <property type="entry name" value="Cellulose synthase-like protein E1"/>
    <property type="match status" value="1"/>
</dbReference>
<dbReference type="EMBL" id="CP039345">
    <property type="protein sequence ID" value="QCD78142.1"/>
    <property type="molecule type" value="Genomic_DNA"/>
</dbReference>
<feature type="transmembrane region" description="Helical" evidence="13">
    <location>
        <begin position="1284"/>
        <end position="1303"/>
    </location>
</feature>
<dbReference type="PANTHER" id="PTHR13301">
    <property type="entry name" value="X-BOX TRANSCRIPTION FACTOR-RELATED"/>
    <property type="match status" value="1"/>
</dbReference>
<feature type="transmembrane region" description="Helical" evidence="13">
    <location>
        <begin position="1323"/>
        <end position="1342"/>
    </location>
</feature>
<feature type="transmembrane region" description="Helical" evidence="13">
    <location>
        <begin position="502"/>
        <end position="525"/>
    </location>
</feature>
<dbReference type="GO" id="GO:0016760">
    <property type="term" value="F:cellulose synthase (UDP-forming) activity"/>
    <property type="evidence" value="ECO:0007669"/>
    <property type="project" value="InterPro"/>
</dbReference>
<keyword evidence="5 13" id="KW-1133">Transmembrane helix</keyword>
<evidence type="ECO:0000256" key="10">
    <source>
        <dbReference type="PIRSR" id="PIRSR605150-1"/>
    </source>
</evidence>
<gene>
    <name evidence="14" type="ORF">DEO72_LG1g1772</name>
</gene>
<name>A0A4D6KL11_VIGUN</name>
<evidence type="ECO:0000256" key="13">
    <source>
        <dbReference type="SAM" id="Phobius"/>
    </source>
</evidence>
<protein>
    <submittedName>
        <fullName evidence="14">Cellulose synthase A</fullName>
    </submittedName>
</protein>
<evidence type="ECO:0000256" key="4">
    <source>
        <dbReference type="ARBA" id="ARBA00022692"/>
    </source>
</evidence>
<feature type="active site" evidence="10">
    <location>
        <position position="774"/>
    </location>
</feature>
<feature type="active site" evidence="10">
    <location>
        <position position="1082"/>
    </location>
</feature>